<sequence>MSFMNHSRDGQRQPVAKPSLLAACIAFALIPATGFAAPTEDTVIVDGTAQSGSDPTRE</sequence>
<keyword evidence="3" id="KW-1185">Reference proteome</keyword>
<evidence type="ECO:0000313" key="3">
    <source>
        <dbReference type="Proteomes" id="UP001063816"/>
    </source>
</evidence>
<dbReference type="RefSeq" id="WP_271283945.1">
    <property type="nucleotide sequence ID" value="NZ_JAMGZK010000053.1"/>
</dbReference>
<accession>A0A9J6Q6T3</accession>
<gene>
    <name evidence="2" type="ORF">M8014_19010</name>
</gene>
<organism evidence="2 3">
    <name type="scientific">Silvania hatchlandensis</name>
    <dbReference type="NCBI Taxonomy" id="2926469"/>
    <lineage>
        <taxon>Bacteria</taxon>
        <taxon>Pseudomonadati</taxon>
        <taxon>Pseudomonadota</taxon>
        <taxon>Gammaproteobacteria</taxon>
        <taxon>Enterobacterales</taxon>
        <taxon>Enterobacteriaceae</taxon>
        <taxon>Silvania</taxon>
    </lineage>
</organism>
<feature type="chain" id="PRO_5039913928" evidence="1">
    <location>
        <begin position="37"/>
        <end position="58"/>
    </location>
</feature>
<name>A0A9J6Q6T3_9ENTR</name>
<keyword evidence="1" id="KW-0732">Signal</keyword>
<evidence type="ECO:0000256" key="1">
    <source>
        <dbReference type="SAM" id="SignalP"/>
    </source>
</evidence>
<dbReference type="EMBL" id="JAMGZK010000053">
    <property type="protein sequence ID" value="MCU6666428.1"/>
    <property type="molecule type" value="Genomic_DNA"/>
</dbReference>
<reference evidence="2" key="1">
    <citation type="submission" date="2022-05" db="EMBL/GenBank/DDBJ databases">
        <title>Description of a novel species of Leclercia; Leclercia tamurae and the Proposal for a Novel Genus Silvania gen. nov. Containing Two Novel Species Silvania hatchlandensis sp. nov. and Silvania confinis sp. nov. Isolated from the Rhizosphere of Oak.</title>
        <authorList>
            <person name="Maddock D.W."/>
            <person name="Brady C.L."/>
            <person name="Denman S."/>
            <person name="Arnold D."/>
        </authorList>
    </citation>
    <scope>NUCLEOTIDE SEQUENCE</scope>
    <source>
        <strain evidence="2">H19S6</strain>
    </source>
</reference>
<comment type="caution">
    <text evidence="2">The sequence shown here is derived from an EMBL/GenBank/DDBJ whole genome shotgun (WGS) entry which is preliminary data.</text>
</comment>
<feature type="signal peptide" evidence="1">
    <location>
        <begin position="1"/>
        <end position="36"/>
    </location>
</feature>
<proteinExistence type="predicted"/>
<dbReference type="Proteomes" id="UP001063816">
    <property type="component" value="Unassembled WGS sequence"/>
</dbReference>
<protein>
    <submittedName>
        <fullName evidence="2">Uncharacterized protein</fullName>
    </submittedName>
</protein>
<evidence type="ECO:0000313" key="2">
    <source>
        <dbReference type="EMBL" id="MCU6666428.1"/>
    </source>
</evidence>
<dbReference type="AlphaFoldDB" id="A0A9J6Q6T3"/>